<evidence type="ECO:0000313" key="2">
    <source>
        <dbReference type="Proteomes" id="UP000006247"/>
    </source>
</evidence>
<evidence type="ECO:0000313" key="1">
    <source>
        <dbReference type="EMBL" id="EEG27190.1"/>
    </source>
</evidence>
<protein>
    <submittedName>
        <fullName evidence="1">Uncharacterized protein</fullName>
    </submittedName>
</protein>
<gene>
    <name evidence="1" type="ORF">CORMATOL_01260</name>
</gene>
<reference evidence="1 2" key="1">
    <citation type="submission" date="2009-01" db="EMBL/GenBank/DDBJ databases">
        <authorList>
            <person name="Fulton L."/>
            <person name="Clifton S."/>
            <person name="Chinwalla A.T."/>
            <person name="Mitreva M."/>
            <person name="Sodergren E."/>
            <person name="Weinstock G."/>
            <person name="Clifton S."/>
            <person name="Dooling D.J."/>
            <person name="Fulton B."/>
            <person name="Minx P."/>
            <person name="Pepin K.H."/>
            <person name="Johnson M."/>
            <person name="Bhonagiri V."/>
            <person name="Nash W.E."/>
            <person name="Mardis E.R."/>
            <person name="Wilson R.K."/>
        </authorList>
    </citation>
    <scope>NUCLEOTIDE SEQUENCE [LARGE SCALE GENOMIC DNA]</scope>
    <source>
        <strain evidence="1 2">ATCC 33806</strain>
    </source>
</reference>
<dbReference type="AlphaFoldDB" id="C0E2Q5"/>
<comment type="caution">
    <text evidence="1">The sequence shown here is derived from an EMBL/GenBank/DDBJ whole genome shotgun (WGS) entry which is preliminary data.</text>
</comment>
<organism evidence="1 2">
    <name type="scientific">Corynebacterium matruchotii ATCC 33806</name>
    <dbReference type="NCBI Taxonomy" id="566549"/>
    <lineage>
        <taxon>Bacteria</taxon>
        <taxon>Bacillati</taxon>
        <taxon>Actinomycetota</taxon>
        <taxon>Actinomycetes</taxon>
        <taxon>Mycobacteriales</taxon>
        <taxon>Corynebacteriaceae</taxon>
        <taxon>Corynebacterium</taxon>
    </lineage>
</organism>
<dbReference type="EMBL" id="ACEB01000020">
    <property type="protein sequence ID" value="EEG27190.1"/>
    <property type="molecule type" value="Genomic_DNA"/>
</dbReference>
<dbReference type="HOGENOM" id="CLU_2768826_0_0_11"/>
<name>C0E2Q5_9CORY</name>
<dbReference type="Proteomes" id="UP000006247">
    <property type="component" value="Unassembled WGS sequence"/>
</dbReference>
<sequence length="69" mass="7969">MIFHGIFKNHYPWSAVCHLTRRWVLQLGYTCGGWLGNTRQTVKTYLSRYSGGPDGRHSIGMRSCLEYFG</sequence>
<proteinExistence type="predicted"/>
<accession>C0E2Q5</accession>